<dbReference type="Pfam" id="PF02597">
    <property type="entry name" value="ThiS"/>
    <property type="match status" value="1"/>
</dbReference>
<dbReference type="AlphaFoldDB" id="A0A5M8FPV5"/>
<sequence>MQITVNGTPTEVPEGLHMARLIDQLDLGGKRVAVEVNAELVPRSLFDSHRLAAGDRVEIIQAVGGG</sequence>
<organism evidence="1 2">
    <name type="scientific">Thiohalocapsa marina</name>
    <dbReference type="NCBI Taxonomy" id="424902"/>
    <lineage>
        <taxon>Bacteria</taxon>
        <taxon>Pseudomonadati</taxon>
        <taxon>Pseudomonadota</taxon>
        <taxon>Gammaproteobacteria</taxon>
        <taxon>Chromatiales</taxon>
        <taxon>Chromatiaceae</taxon>
        <taxon>Thiohalocapsa</taxon>
    </lineage>
</organism>
<evidence type="ECO:0000313" key="2">
    <source>
        <dbReference type="Proteomes" id="UP000322981"/>
    </source>
</evidence>
<evidence type="ECO:0000313" key="1">
    <source>
        <dbReference type="EMBL" id="KAA6185161.1"/>
    </source>
</evidence>
<dbReference type="Proteomes" id="UP000322981">
    <property type="component" value="Unassembled WGS sequence"/>
</dbReference>
<accession>A0A5M8FPV5</accession>
<dbReference type="EMBL" id="VWXX01000012">
    <property type="protein sequence ID" value="KAA6185161.1"/>
    <property type="molecule type" value="Genomic_DNA"/>
</dbReference>
<dbReference type="SUPFAM" id="SSF54285">
    <property type="entry name" value="MoaD/ThiS"/>
    <property type="match status" value="1"/>
</dbReference>
<proteinExistence type="predicted"/>
<dbReference type="CDD" id="cd00565">
    <property type="entry name" value="Ubl_ThiS"/>
    <property type="match status" value="1"/>
</dbReference>
<dbReference type="InterPro" id="IPR010035">
    <property type="entry name" value="Thi_S"/>
</dbReference>
<dbReference type="OrthoDB" id="9800283at2"/>
<dbReference type="InterPro" id="IPR016155">
    <property type="entry name" value="Mopterin_synth/thiamin_S_b"/>
</dbReference>
<dbReference type="RefSeq" id="WP_150092815.1">
    <property type="nucleotide sequence ID" value="NZ_VWXX01000012.1"/>
</dbReference>
<name>A0A5M8FPV5_9GAMM</name>
<dbReference type="InterPro" id="IPR012675">
    <property type="entry name" value="Beta-grasp_dom_sf"/>
</dbReference>
<reference evidence="1 2" key="1">
    <citation type="submission" date="2019-09" db="EMBL/GenBank/DDBJ databases">
        <title>Whole-genome sequence of the purple sulfur bacterium Thiohalocapsa marina DSM 19078.</title>
        <authorList>
            <person name="Kyndt J.A."/>
            <person name="Meyer T.E."/>
        </authorList>
    </citation>
    <scope>NUCLEOTIDE SEQUENCE [LARGE SCALE GENOMIC DNA]</scope>
    <source>
        <strain evidence="1 2">DSM 19078</strain>
    </source>
</reference>
<dbReference type="PANTHER" id="PTHR34472:SF1">
    <property type="entry name" value="SULFUR CARRIER PROTEIN THIS"/>
    <property type="match status" value="1"/>
</dbReference>
<dbReference type="PANTHER" id="PTHR34472">
    <property type="entry name" value="SULFUR CARRIER PROTEIN THIS"/>
    <property type="match status" value="1"/>
</dbReference>
<protein>
    <submittedName>
        <fullName evidence="1">Sulfur carrier protein ThiS</fullName>
    </submittedName>
</protein>
<gene>
    <name evidence="1" type="primary">thiS</name>
    <name evidence="1" type="ORF">F2Q65_09640</name>
</gene>
<dbReference type="Gene3D" id="3.10.20.30">
    <property type="match status" value="1"/>
</dbReference>
<comment type="caution">
    <text evidence="1">The sequence shown here is derived from an EMBL/GenBank/DDBJ whole genome shotgun (WGS) entry which is preliminary data.</text>
</comment>
<dbReference type="NCBIfam" id="TIGR01683">
    <property type="entry name" value="thiS"/>
    <property type="match status" value="1"/>
</dbReference>
<keyword evidence="2" id="KW-1185">Reference proteome</keyword>
<dbReference type="InterPro" id="IPR003749">
    <property type="entry name" value="ThiS/MoaD-like"/>
</dbReference>